<evidence type="ECO:0000313" key="2">
    <source>
        <dbReference type="Proteomes" id="UP000238348"/>
    </source>
</evidence>
<gene>
    <name evidence="1" type="ORF">SOCE26_069950</name>
</gene>
<name>A0A2L0F1U1_SORCE</name>
<sequence>MINDTDYTKTSRTGGVVLRGIAVAQPPGGDIGAERARGGIGSRLWACAGHASFGEDEVVRIRRAASGAVTLRTWVGTPLPEGAAERVWAR</sequence>
<dbReference type="AlphaFoldDB" id="A0A2L0F1U1"/>
<accession>A0A2L0F1U1</accession>
<dbReference type="EMBL" id="CP012673">
    <property type="protein sequence ID" value="AUX45503.1"/>
    <property type="molecule type" value="Genomic_DNA"/>
</dbReference>
<dbReference type="Proteomes" id="UP000238348">
    <property type="component" value="Chromosome"/>
</dbReference>
<organism evidence="1 2">
    <name type="scientific">Sorangium cellulosum</name>
    <name type="common">Polyangium cellulosum</name>
    <dbReference type="NCBI Taxonomy" id="56"/>
    <lineage>
        <taxon>Bacteria</taxon>
        <taxon>Pseudomonadati</taxon>
        <taxon>Myxococcota</taxon>
        <taxon>Polyangia</taxon>
        <taxon>Polyangiales</taxon>
        <taxon>Polyangiaceae</taxon>
        <taxon>Sorangium</taxon>
    </lineage>
</organism>
<protein>
    <submittedName>
        <fullName evidence="1">Uncharacterized protein</fullName>
    </submittedName>
</protein>
<proteinExistence type="predicted"/>
<reference evidence="1 2" key="1">
    <citation type="submission" date="2015-09" db="EMBL/GenBank/DDBJ databases">
        <title>Sorangium comparison.</title>
        <authorList>
            <person name="Zaburannyi N."/>
            <person name="Bunk B."/>
            <person name="Overmann J."/>
            <person name="Mueller R."/>
        </authorList>
    </citation>
    <scope>NUCLEOTIDE SEQUENCE [LARGE SCALE GENOMIC DNA]</scope>
    <source>
        <strain evidence="1 2">So ce26</strain>
    </source>
</reference>
<evidence type="ECO:0000313" key="1">
    <source>
        <dbReference type="EMBL" id="AUX45503.1"/>
    </source>
</evidence>